<keyword evidence="12" id="KW-1185">Reference proteome</keyword>
<keyword evidence="5" id="KW-0356">Hemostasis</keyword>
<dbReference type="Pfam" id="PF00094">
    <property type="entry name" value="VWD"/>
    <property type="match status" value="1"/>
</dbReference>
<comment type="subunit">
    <text evidence="9">Multimeric. Interacts with F8.</text>
</comment>
<evidence type="ECO:0000313" key="12">
    <source>
        <dbReference type="Proteomes" id="UP000694388"/>
    </source>
</evidence>
<feature type="domain" description="VWFD" evidence="10">
    <location>
        <begin position="58"/>
        <end position="212"/>
    </location>
</feature>
<evidence type="ECO:0000256" key="3">
    <source>
        <dbReference type="ARBA" id="ARBA00022525"/>
    </source>
</evidence>
<dbReference type="InterPro" id="IPR001007">
    <property type="entry name" value="VWF_dom"/>
</dbReference>
<keyword evidence="4" id="KW-0165">Cleavage on pair of basic residues</keyword>
<evidence type="ECO:0000259" key="10">
    <source>
        <dbReference type="PROSITE" id="PS51233"/>
    </source>
</evidence>
<dbReference type="InterPro" id="IPR050780">
    <property type="entry name" value="Mucin_vWF_Thrombospondin_sf"/>
</dbReference>
<proteinExistence type="predicted"/>
<evidence type="ECO:0000256" key="8">
    <source>
        <dbReference type="ARBA" id="ARBA00023180"/>
    </source>
</evidence>
<dbReference type="GO" id="GO:0031012">
    <property type="term" value="C:extracellular matrix"/>
    <property type="evidence" value="ECO:0007669"/>
    <property type="project" value="TreeGrafter"/>
</dbReference>
<evidence type="ECO:0000256" key="9">
    <source>
        <dbReference type="ARBA" id="ARBA00025858"/>
    </source>
</evidence>
<keyword evidence="7" id="KW-1015">Disulfide bond</keyword>
<keyword evidence="6" id="KW-0094">Blood coagulation</keyword>
<evidence type="ECO:0000256" key="7">
    <source>
        <dbReference type="ARBA" id="ARBA00023157"/>
    </source>
</evidence>
<evidence type="ECO:0000256" key="4">
    <source>
        <dbReference type="ARBA" id="ARBA00022685"/>
    </source>
</evidence>
<dbReference type="Pfam" id="PF23244">
    <property type="entry name" value="VWF"/>
    <property type="match status" value="1"/>
</dbReference>
<dbReference type="Proteomes" id="UP000694388">
    <property type="component" value="Unplaced"/>
</dbReference>
<dbReference type="PANTHER" id="PTHR11339">
    <property type="entry name" value="EXTRACELLULAR MATRIX GLYCOPROTEIN RELATED"/>
    <property type="match status" value="1"/>
</dbReference>
<dbReference type="PANTHER" id="PTHR11339:SF361">
    <property type="entry name" value="VON WILLEBRAND FACTOR"/>
    <property type="match status" value="1"/>
</dbReference>
<dbReference type="InterPro" id="IPR001846">
    <property type="entry name" value="VWF_type-D"/>
</dbReference>
<evidence type="ECO:0000256" key="6">
    <source>
        <dbReference type="ARBA" id="ARBA00023084"/>
    </source>
</evidence>
<dbReference type="AlphaFoldDB" id="A0A8C4QL22"/>
<dbReference type="OMA" id="CEDSCIC"/>
<dbReference type="GO" id="GO:0007596">
    <property type="term" value="P:blood coagulation"/>
    <property type="evidence" value="ECO:0007669"/>
    <property type="project" value="TreeGrafter"/>
</dbReference>
<sequence>MQHIYLQVKLEDECVRPETCPCYHHGKAYEPGKKIVVDCNTCVCKARKWSCTDIQCPRSCLTLGATNFLTFDGSHYTFGGGCRYVLAQDFCGTASGTFRIVMESVYCESHMAHCTKNLYVYYRGTEVEFTNGRPQIRKKSVSGADINLISSGSYYIMATSGGLSILWDKGTRVVVKLSPHYRVSLFCLLSYLNHNNHTCLLNLNECMIMTPS</sequence>
<dbReference type="SMART" id="SM00216">
    <property type="entry name" value="VWD"/>
    <property type="match status" value="1"/>
</dbReference>
<reference evidence="11" key="1">
    <citation type="submission" date="2025-08" db="UniProtKB">
        <authorList>
            <consortium name="Ensembl"/>
        </authorList>
    </citation>
    <scope>IDENTIFICATION</scope>
</reference>
<keyword evidence="3" id="KW-0964">Secreted</keyword>
<evidence type="ECO:0000256" key="2">
    <source>
        <dbReference type="ARBA" id="ARBA00016619"/>
    </source>
</evidence>
<evidence type="ECO:0000256" key="5">
    <source>
        <dbReference type="ARBA" id="ARBA00022696"/>
    </source>
</evidence>
<organism evidence="11 12">
    <name type="scientific">Eptatretus burgeri</name>
    <name type="common">Inshore hagfish</name>
    <dbReference type="NCBI Taxonomy" id="7764"/>
    <lineage>
        <taxon>Eukaryota</taxon>
        <taxon>Metazoa</taxon>
        <taxon>Chordata</taxon>
        <taxon>Craniata</taxon>
        <taxon>Vertebrata</taxon>
        <taxon>Cyclostomata</taxon>
        <taxon>Myxini</taxon>
        <taxon>Myxiniformes</taxon>
        <taxon>Myxinidae</taxon>
        <taxon>Eptatretinae</taxon>
        <taxon>Eptatretus</taxon>
    </lineage>
</organism>
<dbReference type="SUPFAM" id="SSF57603">
    <property type="entry name" value="FnI-like domain"/>
    <property type="match status" value="1"/>
</dbReference>
<protein>
    <recommendedName>
        <fullName evidence="2">von Willebrand factor</fullName>
    </recommendedName>
</protein>
<accession>A0A8C4QL22</accession>
<evidence type="ECO:0000256" key="1">
    <source>
        <dbReference type="ARBA" id="ARBA00004239"/>
    </source>
</evidence>
<dbReference type="GO" id="GO:0031589">
    <property type="term" value="P:cell-substrate adhesion"/>
    <property type="evidence" value="ECO:0007669"/>
    <property type="project" value="TreeGrafter"/>
</dbReference>
<name>A0A8C4QL22_EPTBU</name>
<keyword evidence="8" id="KW-0325">Glycoprotein</keyword>
<comment type="subcellular location">
    <subcellularLocation>
        <location evidence="1">Secreted</location>
        <location evidence="1">Extracellular space</location>
    </subcellularLocation>
</comment>
<dbReference type="Ensembl" id="ENSEBUT00000017690.1">
    <property type="protein sequence ID" value="ENSEBUP00000017114.1"/>
    <property type="gene ID" value="ENSEBUG00000010709.1"/>
</dbReference>
<reference evidence="11" key="2">
    <citation type="submission" date="2025-09" db="UniProtKB">
        <authorList>
            <consortium name="Ensembl"/>
        </authorList>
    </citation>
    <scope>IDENTIFICATION</scope>
</reference>
<dbReference type="GeneTree" id="ENSGT00940000155810"/>
<evidence type="ECO:0000313" key="11">
    <source>
        <dbReference type="Ensembl" id="ENSEBUP00000017114.1"/>
    </source>
</evidence>
<dbReference type="GO" id="GO:0005615">
    <property type="term" value="C:extracellular space"/>
    <property type="evidence" value="ECO:0007669"/>
    <property type="project" value="TreeGrafter"/>
</dbReference>
<dbReference type="PROSITE" id="PS51233">
    <property type="entry name" value="VWFD"/>
    <property type="match status" value="1"/>
</dbReference>
<dbReference type="SMART" id="SM00215">
    <property type="entry name" value="VWC_out"/>
    <property type="match status" value="1"/>
</dbReference>